<evidence type="ECO:0000313" key="1">
    <source>
        <dbReference type="EMBL" id="MPC67999.1"/>
    </source>
</evidence>
<dbReference type="AlphaFoldDB" id="A0A5B7HDV8"/>
<dbReference type="EMBL" id="VSRR010027081">
    <property type="protein sequence ID" value="MPC67999.1"/>
    <property type="molecule type" value="Genomic_DNA"/>
</dbReference>
<keyword evidence="2" id="KW-1185">Reference proteome</keyword>
<sequence>MSSGSLCYNFCHSLCRNLTLPPTENKPGPSGMGGLGIISQLLLCKTLQPDFQQEEICSIEKDSDEIMAILKEMQEYMPQVRRMNEGRRREE</sequence>
<gene>
    <name evidence="1" type="ORF">E2C01_062188</name>
</gene>
<dbReference type="Proteomes" id="UP000324222">
    <property type="component" value="Unassembled WGS sequence"/>
</dbReference>
<proteinExistence type="predicted"/>
<dbReference type="OrthoDB" id="9876293at2759"/>
<protein>
    <submittedName>
        <fullName evidence="1">Uncharacterized protein</fullName>
    </submittedName>
</protein>
<accession>A0A5B7HDV8</accession>
<name>A0A5B7HDV8_PORTR</name>
<reference evidence="1 2" key="1">
    <citation type="submission" date="2019-05" db="EMBL/GenBank/DDBJ databases">
        <title>Another draft genome of Portunus trituberculatus and its Hox gene families provides insights of decapod evolution.</title>
        <authorList>
            <person name="Jeong J.-H."/>
            <person name="Song I."/>
            <person name="Kim S."/>
            <person name="Choi T."/>
            <person name="Kim D."/>
            <person name="Ryu S."/>
            <person name="Kim W."/>
        </authorList>
    </citation>
    <scope>NUCLEOTIDE SEQUENCE [LARGE SCALE GENOMIC DNA]</scope>
    <source>
        <tissue evidence="1">Muscle</tissue>
    </source>
</reference>
<evidence type="ECO:0000313" key="2">
    <source>
        <dbReference type="Proteomes" id="UP000324222"/>
    </source>
</evidence>
<organism evidence="1 2">
    <name type="scientific">Portunus trituberculatus</name>
    <name type="common">Swimming crab</name>
    <name type="synonym">Neptunus trituberculatus</name>
    <dbReference type="NCBI Taxonomy" id="210409"/>
    <lineage>
        <taxon>Eukaryota</taxon>
        <taxon>Metazoa</taxon>
        <taxon>Ecdysozoa</taxon>
        <taxon>Arthropoda</taxon>
        <taxon>Crustacea</taxon>
        <taxon>Multicrustacea</taxon>
        <taxon>Malacostraca</taxon>
        <taxon>Eumalacostraca</taxon>
        <taxon>Eucarida</taxon>
        <taxon>Decapoda</taxon>
        <taxon>Pleocyemata</taxon>
        <taxon>Brachyura</taxon>
        <taxon>Eubrachyura</taxon>
        <taxon>Portunoidea</taxon>
        <taxon>Portunidae</taxon>
        <taxon>Portuninae</taxon>
        <taxon>Portunus</taxon>
    </lineage>
</organism>
<comment type="caution">
    <text evidence="1">The sequence shown here is derived from an EMBL/GenBank/DDBJ whole genome shotgun (WGS) entry which is preliminary data.</text>
</comment>